<gene>
    <name evidence="9" type="ORF">SAMN04490355_101967</name>
</gene>
<dbReference type="EMBL" id="FOTS01000019">
    <property type="protein sequence ID" value="SFL81575.1"/>
    <property type="molecule type" value="Genomic_DNA"/>
</dbReference>
<evidence type="ECO:0000256" key="7">
    <source>
        <dbReference type="ARBA" id="ARBA00023136"/>
    </source>
</evidence>
<sequence>MLVSKSTVRITLIIVILIVFLYFFWMVRNALYPFIIGLFLTYLLNPAVCYLERKNIGRLWAIIIIYIILFSVVIIGGSKLLALFIKELQSFALDLPIMIENINKLLIQMQSQYQNSALPYYLRIAIDDNLLLLENEMQDFIGQVVNFIIKIISHSIGLAISPILAFYLLHDWYKIKSELLSFVPSSWRTELILFFRDADTVLGGIIRGQLLVACIIGVFVTIGLYFLQVKFAIIIGILAALFDVIPYFGPIIGASPAVMLAILESPWLTMKVILLFFIIQQIEGNIIHPKIIGENIGLHPLTVIFVVFVGGEVAGIIGMLLGVPVAAIGKVLIRHIVKVLL</sequence>
<evidence type="ECO:0000313" key="10">
    <source>
        <dbReference type="Proteomes" id="UP000199520"/>
    </source>
</evidence>
<comment type="similarity">
    <text evidence="2">Belongs to the autoinducer-2 exporter (AI-2E) (TC 2.A.86) family.</text>
</comment>
<protein>
    <submittedName>
        <fullName evidence="9">Predicted PurR-regulated permease PerM</fullName>
    </submittedName>
</protein>
<organism evidence="9 10">
    <name type="scientific">Pelosinus propionicus DSM 13327</name>
    <dbReference type="NCBI Taxonomy" id="1123291"/>
    <lineage>
        <taxon>Bacteria</taxon>
        <taxon>Bacillati</taxon>
        <taxon>Bacillota</taxon>
        <taxon>Negativicutes</taxon>
        <taxon>Selenomonadales</taxon>
        <taxon>Sporomusaceae</taxon>
        <taxon>Pelosinus</taxon>
    </lineage>
</organism>
<feature type="transmembrane region" description="Helical" evidence="8">
    <location>
        <begin position="31"/>
        <end position="51"/>
    </location>
</feature>
<keyword evidence="3" id="KW-0813">Transport</keyword>
<dbReference type="PANTHER" id="PTHR21716:SF53">
    <property type="entry name" value="PERMEASE PERM-RELATED"/>
    <property type="match status" value="1"/>
</dbReference>
<reference evidence="10" key="1">
    <citation type="submission" date="2016-10" db="EMBL/GenBank/DDBJ databases">
        <authorList>
            <person name="Varghese N."/>
            <person name="Submissions S."/>
        </authorList>
    </citation>
    <scope>NUCLEOTIDE SEQUENCE [LARGE SCALE GENOMIC DNA]</scope>
    <source>
        <strain evidence="10">DSM 13327</strain>
    </source>
</reference>
<dbReference type="AlphaFoldDB" id="A0A1I4KS47"/>
<evidence type="ECO:0000256" key="1">
    <source>
        <dbReference type="ARBA" id="ARBA00004651"/>
    </source>
</evidence>
<evidence type="ECO:0000256" key="3">
    <source>
        <dbReference type="ARBA" id="ARBA00022448"/>
    </source>
</evidence>
<dbReference type="RefSeq" id="WP_090937222.1">
    <property type="nucleotide sequence ID" value="NZ_FOTS01000019.1"/>
</dbReference>
<dbReference type="OrthoDB" id="9793390at2"/>
<feature type="transmembrane region" description="Helical" evidence="8">
    <location>
        <begin position="147"/>
        <end position="169"/>
    </location>
</feature>
<keyword evidence="6 8" id="KW-1133">Transmembrane helix</keyword>
<accession>A0A1I4KS47</accession>
<evidence type="ECO:0000256" key="5">
    <source>
        <dbReference type="ARBA" id="ARBA00022692"/>
    </source>
</evidence>
<evidence type="ECO:0000256" key="8">
    <source>
        <dbReference type="SAM" id="Phobius"/>
    </source>
</evidence>
<evidence type="ECO:0000313" key="9">
    <source>
        <dbReference type="EMBL" id="SFL81575.1"/>
    </source>
</evidence>
<keyword evidence="10" id="KW-1185">Reference proteome</keyword>
<evidence type="ECO:0000256" key="2">
    <source>
        <dbReference type="ARBA" id="ARBA00009773"/>
    </source>
</evidence>
<dbReference type="GO" id="GO:0055085">
    <property type="term" value="P:transmembrane transport"/>
    <property type="evidence" value="ECO:0007669"/>
    <property type="project" value="TreeGrafter"/>
</dbReference>
<dbReference type="Pfam" id="PF01594">
    <property type="entry name" value="AI-2E_transport"/>
    <property type="match status" value="1"/>
</dbReference>
<dbReference type="InterPro" id="IPR002549">
    <property type="entry name" value="AI-2E-like"/>
</dbReference>
<name>A0A1I4KS47_9FIRM</name>
<evidence type="ECO:0000256" key="4">
    <source>
        <dbReference type="ARBA" id="ARBA00022475"/>
    </source>
</evidence>
<feature type="transmembrane region" description="Helical" evidence="8">
    <location>
        <begin position="233"/>
        <end position="253"/>
    </location>
</feature>
<comment type="subcellular location">
    <subcellularLocation>
        <location evidence="1">Cell membrane</location>
        <topology evidence="1">Multi-pass membrane protein</topology>
    </subcellularLocation>
</comment>
<keyword evidence="5 8" id="KW-0812">Transmembrane</keyword>
<feature type="transmembrane region" description="Helical" evidence="8">
    <location>
        <begin position="7"/>
        <end position="25"/>
    </location>
</feature>
<keyword evidence="4" id="KW-1003">Cell membrane</keyword>
<dbReference type="PANTHER" id="PTHR21716">
    <property type="entry name" value="TRANSMEMBRANE PROTEIN"/>
    <property type="match status" value="1"/>
</dbReference>
<feature type="transmembrane region" description="Helical" evidence="8">
    <location>
        <begin position="260"/>
        <end position="282"/>
    </location>
</feature>
<dbReference type="STRING" id="1123291.SAMN04490355_101967"/>
<feature type="transmembrane region" description="Helical" evidence="8">
    <location>
        <begin position="210"/>
        <end position="227"/>
    </location>
</feature>
<evidence type="ECO:0000256" key="6">
    <source>
        <dbReference type="ARBA" id="ARBA00022989"/>
    </source>
</evidence>
<proteinExistence type="inferred from homology"/>
<dbReference type="GO" id="GO:0005886">
    <property type="term" value="C:plasma membrane"/>
    <property type="evidence" value="ECO:0007669"/>
    <property type="project" value="UniProtKB-SubCell"/>
</dbReference>
<feature type="transmembrane region" description="Helical" evidence="8">
    <location>
        <begin position="302"/>
        <end position="328"/>
    </location>
</feature>
<feature type="transmembrane region" description="Helical" evidence="8">
    <location>
        <begin position="63"/>
        <end position="85"/>
    </location>
</feature>
<dbReference type="Proteomes" id="UP000199520">
    <property type="component" value="Unassembled WGS sequence"/>
</dbReference>
<keyword evidence="7 8" id="KW-0472">Membrane</keyword>